<gene>
    <name evidence="3" type="ordered locus">DvMF_2073</name>
</gene>
<dbReference type="AlphaFoldDB" id="B8DQ97"/>
<proteinExistence type="predicted"/>
<evidence type="ECO:0000313" key="3">
    <source>
        <dbReference type="EMBL" id="ACL09016.1"/>
    </source>
</evidence>
<organism evidence="3">
    <name type="scientific">Nitratidesulfovibrio vulgaris (strain DSM 19637 / Miyazaki F)</name>
    <name type="common">Desulfovibrio vulgaris</name>
    <dbReference type="NCBI Taxonomy" id="883"/>
    <lineage>
        <taxon>Bacteria</taxon>
        <taxon>Pseudomonadati</taxon>
        <taxon>Thermodesulfobacteriota</taxon>
        <taxon>Desulfovibrionia</taxon>
        <taxon>Desulfovibrionales</taxon>
        <taxon>Desulfovibrionaceae</taxon>
        <taxon>Nitratidesulfovibrio</taxon>
    </lineage>
</organism>
<dbReference type="KEGG" id="dvm:DvMF_2073"/>
<accession>B8DQ97</accession>
<reference evidence="3" key="1">
    <citation type="submission" date="2008-10" db="EMBL/GenBank/DDBJ databases">
        <title>Complete sequence of Desulfovibrio vulgaris str. 'Miyazaki F'.</title>
        <authorList>
            <person name="Lucas S."/>
            <person name="Copeland A."/>
            <person name="Lapidus A."/>
            <person name="Glavina del Rio T."/>
            <person name="Dalin E."/>
            <person name="Tice H."/>
            <person name="Bruce D."/>
            <person name="Goodwin L."/>
            <person name="Pitluck S."/>
            <person name="Sims D."/>
            <person name="Brettin T."/>
            <person name="Detter J.C."/>
            <person name="Han C."/>
            <person name="Larimer F."/>
            <person name="Land M."/>
            <person name="Hauser L."/>
            <person name="Kyrpides N."/>
            <person name="Mikhailova N."/>
            <person name="Hazen T.C."/>
            <person name="Richardson P."/>
        </authorList>
    </citation>
    <scope>NUCLEOTIDE SEQUENCE</scope>
    <source>
        <strain evidence="3">Miyazaki F</strain>
    </source>
</reference>
<feature type="transmembrane region" description="Helical" evidence="2">
    <location>
        <begin position="81"/>
        <end position="103"/>
    </location>
</feature>
<name>B8DQ97_NITV9</name>
<evidence type="ECO:0000256" key="1">
    <source>
        <dbReference type="SAM" id="MobiDB-lite"/>
    </source>
</evidence>
<dbReference type="EMBL" id="CP001197">
    <property type="protein sequence ID" value="ACL09016.1"/>
    <property type="molecule type" value="Genomic_DNA"/>
</dbReference>
<keyword evidence="2" id="KW-1133">Transmembrane helix</keyword>
<dbReference type="HOGENOM" id="CLU_688363_0_0_7"/>
<dbReference type="OrthoDB" id="5447130at2"/>
<dbReference type="eggNOG" id="ENOG50311Z5">
    <property type="taxonomic scope" value="Bacteria"/>
</dbReference>
<keyword evidence="2" id="KW-0472">Membrane</keyword>
<feature type="compositionally biased region" description="Low complexity" evidence="1">
    <location>
        <begin position="33"/>
        <end position="61"/>
    </location>
</feature>
<evidence type="ECO:0000256" key="2">
    <source>
        <dbReference type="SAM" id="Phobius"/>
    </source>
</evidence>
<feature type="region of interest" description="Disordered" evidence="1">
    <location>
        <begin position="29"/>
        <end position="72"/>
    </location>
</feature>
<protein>
    <submittedName>
        <fullName evidence="3">Uncharacterized protein</fullName>
    </submittedName>
</protein>
<keyword evidence="2" id="KW-0812">Transmembrane</keyword>
<sequence length="400" mass="41843">MGFSFKLPFLSRKKKSAGGDLLVAAPESLDGTSSAASGAASGKAAGSKPAVSAGAPASPAAGGAGAAPGKKKGLSKRTLRIGLCVLAGLVVLGGAAGGGWWWVKTHSPEHAVEQLVLAFRNGDAAAFERRVDMDRVVDQLMAVELKASGVQGAATPDAREAAQLREVLRQALLALPVGTAGERKREDLLPPDFREQVGAFIPAIAEHAGDRAVVSVPVKNEALETSFDLRVEMVDGKDGWKVTGLVDPDGQLAAHAAALERIRARERAAAAEENARIAERLAGLVRLDRTLVGIDTLSGGRNFKTLVIQVTGANQSTQTLGRVVVDCAVRDEAGRVLRTLKLVRGMQIRPGETFAESWVIDLDEAEPKDVPLLNAERLTGQSTVRSVVLATGESIVIKGE</sequence>